<dbReference type="PANTHER" id="PTHR43744:SF9">
    <property type="entry name" value="POLYGALACTURONAN_RHAMNOGALACTURONAN TRANSPORT SYSTEM PERMEASE PROTEIN YTCP"/>
    <property type="match status" value="1"/>
</dbReference>
<keyword evidence="6 7" id="KW-0472">Membrane</keyword>
<dbReference type="InterPro" id="IPR035906">
    <property type="entry name" value="MetI-like_sf"/>
</dbReference>
<keyword evidence="4 7" id="KW-0812">Transmembrane</keyword>
<accession>A0A6I3Q6X7</accession>
<protein>
    <submittedName>
        <fullName evidence="8">ABC transporter permease subunit</fullName>
    </submittedName>
</protein>
<evidence type="ECO:0000313" key="9">
    <source>
        <dbReference type="Proteomes" id="UP000449193"/>
    </source>
</evidence>
<dbReference type="Pfam" id="PF00528">
    <property type="entry name" value="BPD_transp_1"/>
    <property type="match status" value="1"/>
</dbReference>
<feature type="transmembrane region" description="Helical" evidence="7">
    <location>
        <begin position="259"/>
        <end position="280"/>
    </location>
</feature>
<name>A0A6I3Q6X7_9FIRM</name>
<evidence type="ECO:0000256" key="3">
    <source>
        <dbReference type="ARBA" id="ARBA00022475"/>
    </source>
</evidence>
<evidence type="ECO:0000256" key="6">
    <source>
        <dbReference type="ARBA" id="ARBA00023136"/>
    </source>
</evidence>
<comment type="caution">
    <text evidence="8">The sequence shown here is derived from an EMBL/GenBank/DDBJ whole genome shotgun (WGS) entry which is preliminary data.</text>
</comment>
<dbReference type="PROSITE" id="PS50928">
    <property type="entry name" value="ABC_TM1"/>
    <property type="match status" value="1"/>
</dbReference>
<proteinExistence type="inferred from homology"/>
<dbReference type="EMBL" id="WMZR01000010">
    <property type="protein sequence ID" value="MTS51746.1"/>
    <property type="molecule type" value="Genomic_DNA"/>
</dbReference>
<keyword evidence="3" id="KW-1003">Cell membrane</keyword>
<comment type="subcellular location">
    <subcellularLocation>
        <location evidence="1 7">Cell membrane</location>
        <topology evidence="1 7">Multi-pass membrane protein</topology>
    </subcellularLocation>
</comment>
<evidence type="ECO:0000256" key="7">
    <source>
        <dbReference type="RuleBase" id="RU363032"/>
    </source>
</evidence>
<comment type="similarity">
    <text evidence="7">Belongs to the binding-protein-dependent transport system permease family.</text>
</comment>
<dbReference type="Proteomes" id="UP000449193">
    <property type="component" value="Unassembled WGS sequence"/>
</dbReference>
<keyword evidence="5 7" id="KW-1133">Transmembrane helix</keyword>
<dbReference type="RefSeq" id="WP_155201316.1">
    <property type="nucleotide sequence ID" value="NZ_WMZL01000008.1"/>
</dbReference>
<dbReference type="GO" id="GO:0005886">
    <property type="term" value="C:plasma membrane"/>
    <property type="evidence" value="ECO:0007669"/>
    <property type="project" value="UniProtKB-SubCell"/>
</dbReference>
<dbReference type="SUPFAM" id="SSF161098">
    <property type="entry name" value="MetI-like"/>
    <property type="match status" value="1"/>
</dbReference>
<dbReference type="CDD" id="cd06261">
    <property type="entry name" value="TM_PBP2"/>
    <property type="match status" value="1"/>
</dbReference>
<sequence>MKNKGSVIKVSSNDFWYSFSITAVLVLFGIVSLIPLVSELALSFSSKAASDMNAVTLWPVDFTLESWKYMLSQMTLWRSFFISATSTVIGVALSLVINVLMAYPLAKNDFPLHKVLMLFVVFTMIFKAPTVPYYLQIVRLGLRDDYWVMVLPHILTAYNLIVMRSFFHAFPADIEEAAAIDGCGKFRTLFRIVLPSSKPVLMTVGLYYGVTLWNQYQTPLMFISDTKLFPLQREIQRILSSGGDMVAIAKYADVNYTTATLSAVVVIFAILPVLVVYPFIQKHFTKGAMVGSVKG</sequence>
<evidence type="ECO:0000256" key="1">
    <source>
        <dbReference type="ARBA" id="ARBA00004651"/>
    </source>
</evidence>
<organism evidence="8 9">
    <name type="scientific">Ruthenibacterium lactatiformans</name>
    <dbReference type="NCBI Taxonomy" id="1550024"/>
    <lineage>
        <taxon>Bacteria</taxon>
        <taxon>Bacillati</taxon>
        <taxon>Bacillota</taxon>
        <taxon>Clostridia</taxon>
        <taxon>Eubacteriales</taxon>
        <taxon>Oscillospiraceae</taxon>
        <taxon>Ruthenibacterium</taxon>
    </lineage>
</organism>
<dbReference type="PANTHER" id="PTHR43744">
    <property type="entry name" value="ABC TRANSPORTER PERMEASE PROTEIN MG189-RELATED-RELATED"/>
    <property type="match status" value="1"/>
</dbReference>
<reference evidence="8 9" key="1">
    <citation type="journal article" date="2019" name="Nat. Med.">
        <title>A library of human gut bacterial isolates paired with longitudinal multiomics data enables mechanistic microbiome research.</title>
        <authorList>
            <person name="Poyet M."/>
            <person name="Groussin M."/>
            <person name="Gibbons S.M."/>
            <person name="Avila-Pacheco J."/>
            <person name="Jiang X."/>
            <person name="Kearney S.M."/>
            <person name="Perrotta A.R."/>
            <person name="Berdy B."/>
            <person name="Zhao S."/>
            <person name="Lieberman T.D."/>
            <person name="Swanson P.K."/>
            <person name="Smith M."/>
            <person name="Roesemann S."/>
            <person name="Alexander J.E."/>
            <person name="Rich S.A."/>
            <person name="Livny J."/>
            <person name="Vlamakis H."/>
            <person name="Clish C."/>
            <person name="Bullock K."/>
            <person name="Deik A."/>
            <person name="Scott J."/>
            <person name="Pierce K.A."/>
            <person name="Xavier R.J."/>
            <person name="Alm E.J."/>
        </authorList>
    </citation>
    <scope>NUCLEOTIDE SEQUENCE [LARGE SCALE GENOMIC DNA]</scope>
    <source>
        <strain evidence="8 9">BIOML-A7</strain>
    </source>
</reference>
<gene>
    <name evidence="8" type="ORF">GMD52_09355</name>
</gene>
<evidence type="ECO:0000256" key="5">
    <source>
        <dbReference type="ARBA" id="ARBA00022989"/>
    </source>
</evidence>
<evidence type="ECO:0000313" key="8">
    <source>
        <dbReference type="EMBL" id="MTS51746.1"/>
    </source>
</evidence>
<dbReference type="InterPro" id="IPR000515">
    <property type="entry name" value="MetI-like"/>
</dbReference>
<evidence type="ECO:0000256" key="4">
    <source>
        <dbReference type="ARBA" id="ARBA00022692"/>
    </source>
</evidence>
<dbReference type="AlphaFoldDB" id="A0A6I3Q6X7"/>
<feature type="transmembrane region" description="Helical" evidence="7">
    <location>
        <begin position="80"/>
        <end position="103"/>
    </location>
</feature>
<keyword evidence="2 7" id="KW-0813">Transport</keyword>
<feature type="transmembrane region" description="Helical" evidence="7">
    <location>
        <begin position="15"/>
        <end position="37"/>
    </location>
</feature>
<dbReference type="Gene3D" id="1.10.3720.10">
    <property type="entry name" value="MetI-like"/>
    <property type="match status" value="1"/>
</dbReference>
<dbReference type="GO" id="GO:0055085">
    <property type="term" value="P:transmembrane transport"/>
    <property type="evidence" value="ECO:0007669"/>
    <property type="project" value="InterPro"/>
</dbReference>
<evidence type="ECO:0000256" key="2">
    <source>
        <dbReference type="ARBA" id="ARBA00022448"/>
    </source>
</evidence>
<feature type="transmembrane region" description="Helical" evidence="7">
    <location>
        <begin position="115"/>
        <end position="135"/>
    </location>
</feature>